<comment type="caution">
    <text evidence="3">The sequence shown here is derived from an EMBL/GenBank/DDBJ whole genome shotgun (WGS) entry which is preliminary data.</text>
</comment>
<dbReference type="AlphaFoldDB" id="A0A841E6F1"/>
<dbReference type="Proteomes" id="UP000578077">
    <property type="component" value="Unassembled WGS sequence"/>
</dbReference>
<dbReference type="GO" id="GO:0016874">
    <property type="term" value="F:ligase activity"/>
    <property type="evidence" value="ECO:0007669"/>
    <property type="project" value="UniProtKB-KW"/>
</dbReference>
<keyword evidence="4" id="KW-1185">Reference proteome</keyword>
<proteinExistence type="predicted"/>
<evidence type="ECO:0000313" key="3">
    <source>
        <dbReference type="EMBL" id="MBB5996723.1"/>
    </source>
</evidence>
<dbReference type="PANTHER" id="PTHR39465:SF1">
    <property type="entry name" value="DNA LIGASE D 3'-PHOSPHOESTERASE DOMAIN-CONTAINING PROTEIN"/>
    <property type="match status" value="1"/>
</dbReference>
<sequence length="222" mass="23854">MDRSADSGAAPGDARDSALSRYRRRRDFARTAEPDGSTGDGGREGGPLFVVQRHIARSEHYDLRLEVDGVLKSWAVPKGPSTDPDDKRLAVPTEDHPLDYAGFEGTIPADDYGGGTVLVWDTGTYANTTGRSMAEGLAHGHVSFELNGEKLTGRFALHRFRPGGADEQGQWLLVKEHDSAAGSGSGPVSTRPESVRTGRGIGEVADEEGRTVEGRPRDGDRR</sequence>
<evidence type="ECO:0000313" key="4">
    <source>
        <dbReference type="Proteomes" id="UP000578077"/>
    </source>
</evidence>
<dbReference type="NCBIfam" id="TIGR02777">
    <property type="entry name" value="LigD_PE_dom"/>
    <property type="match status" value="1"/>
</dbReference>
<dbReference type="EMBL" id="JACHLY010000001">
    <property type="protein sequence ID" value="MBB5996723.1"/>
    <property type="molecule type" value="Genomic_DNA"/>
</dbReference>
<organism evidence="3 4">
    <name type="scientific">Streptomonospora salina</name>
    <dbReference type="NCBI Taxonomy" id="104205"/>
    <lineage>
        <taxon>Bacteria</taxon>
        <taxon>Bacillati</taxon>
        <taxon>Actinomycetota</taxon>
        <taxon>Actinomycetes</taxon>
        <taxon>Streptosporangiales</taxon>
        <taxon>Nocardiopsidaceae</taxon>
        <taxon>Streptomonospora</taxon>
    </lineage>
</organism>
<feature type="compositionally biased region" description="Basic and acidic residues" evidence="1">
    <location>
        <begin position="207"/>
        <end position="222"/>
    </location>
</feature>
<evidence type="ECO:0000256" key="1">
    <source>
        <dbReference type="SAM" id="MobiDB-lite"/>
    </source>
</evidence>
<evidence type="ECO:0000259" key="2">
    <source>
        <dbReference type="Pfam" id="PF13298"/>
    </source>
</evidence>
<feature type="domain" description="DNA ligase D 3'-phosphoesterase" evidence="2">
    <location>
        <begin position="52"/>
        <end position="159"/>
    </location>
</feature>
<feature type="region of interest" description="Disordered" evidence="1">
    <location>
        <begin position="1"/>
        <end position="47"/>
    </location>
</feature>
<dbReference type="InterPro" id="IPR014144">
    <property type="entry name" value="LigD_PE_domain"/>
</dbReference>
<dbReference type="Pfam" id="PF13298">
    <property type="entry name" value="LigD_N"/>
    <property type="match status" value="1"/>
</dbReference>
<keyword evidence="3" id="KW-0436">Ligase</keyword>
<dbReference type="PANTHER" id="PTHR39465">
    <property type="entry name" value="DNA LIGASE D, 3'-PHOSPHOESTERASE DOMAIN"/>
    <property type="match status" value="1"/>
</dbReference>
<accession>A0A841E6F1</accession>
<reference evidence="3 4" key="1">
    <citation type="submission" date="2020-08" db="EMBL/GenBank/DDBJ databases">
        <title>Sequencing the genomes of 1000 actinobacteria strains.</title>
        <authorList>
            <person name="Klenk H.-P."/>
        </authorList>
    </citation>
    <scope>NUCLEOTIDE SEQUENCE [LARGE SCALE GENOMIC DNA]</scope>
    <source>
        <strain evidence="3 4">DSM 44593</strain>
    </source>
</reference>
<feature type="region of interest" description="Disordered" evidence="1">
    <location>
        <begin position="178"/>
        <end position="222"/>
    </location>
</feature>
<gene>
    <name evidence="3" type="ORF">HNR25_000474</name>
</gene>
<dbReference type="RefSeq" id="WP_184633066.1">
    <property type="nucleotide sequence ID" value="NZ_BAABKT010000025.1"/>
</dbReference>
<protein>
    <submittedName>
        <fullName evidence="3">DNA ligase D-like protein (Predicted 3'-phosphoesterase)</fullName>
    </submittedName>
</protein>
<name>A0A841E6F1_9ACTN</name>